<dbReference type="EMBL" id="GGEC01055221">
    <property type="protein sequence ID" value="MBX35705.1"/>
    <property type="molecule type" value="Transcribed_RNA"/>
</dbReference>
<sequence>MHSSNSTENFANHGTERNLQKIFFFSWLNMSSNKSNSIVIKTKPQLYNSNCERHRGRLGRHNYVQFSSKSTFCMNKKCEMHLCLKTPKLI</sequence>
<evidence type="ECO:0000313" key="1">
    <source>
        <dbReference type="EMBL" id="MBX35705.1"/>
    </source>
</evidence>
<name>A0A2P2MZQ3_RHIMU</name>
<accession>A0A2P2MZQ3</accession>
<organism evidence="1">
    <name type="scientific">Rhizophora mucronata</name>
    <name type="common">Asiatic mangrove</name>
    <dbReference type="NCBI Taxonomy" id="61149"/>
    <lineage>
        <taxon>Eukaryota</taxon>
        <taxon>Viridiplantae</taxon>
        <taxon>Streptophyta</taxon>
        <taxon>Embryophyta</taxon>
        <taxon>Tracheophyta</taxon>
        <taxon>Spermatophyta</taxon>
        <taxon>Magnoliopsida</taxon>
        <taxon>eudicotyledons</taxon>
        <taxon>Gunneridae</taxon>
        <taxon>Pentapetalae</taxon>
        <taxon>rosids</taxon>
        <taxon>fabids</taxon>
        <taxon>Malpighiales</taxon>
        <taxon>Rhizophoraceae</taxon>
        <taxon>Rhizophora</taxon>
    </lineage>
</organism>
<reference evidence="1" key="1">
    <citation type="submission" date="2018-02" db="EMBL/GenBank/DDBJ databases">
        <title>Rhizophora mucronata_Transcriptome.</title>
        <authorList>
            <person name="Meera S.P."/>
            <person name="Sreeshan A."/>
            <person name="Augustine A."/>
        </authorList>
    </citation>
    <scope>NUCLEOTIDE SEQUENCE</scope>
    <source>
        <tissue evidence="1">Leaf</tissue>
    </source>
</reference>
<dbReference type="AlphaFoldDB" id="A0A2P2MZQ3"/>
<proteinExistence type="predicted"/>
<protein>
    <submittedName>
        <fullName evidence="1">Uncharacterized protein</fullName>
    </submittedName>
</protein>